<reference evidence="1 2" key="1">
    <citation type="submission" date="2021-08" db="EMBL/GenBank/DDBJ databases">
        <title>Draft Genome Sequence of Phanerochaete sordida strain YK-624.</title>
        <authorList>
            <person name="Mori T."/>
            <person name="Dohra H."/>
            <person name="Suzuki T."/>
            <person name="Kawagishi H."/>
            <person name="Hirai H."/>
        </authorList>
    </citation>
    <scope>NUCLEOTIDE SEQUENCE [LARGE SCALE GENOMIC DNA]</scope>
    <source>
        <strain evidence="1 2">YK-624</strain>
    </source>
</reference>
<dbReference type="Proteomes" id="UP000703269">
    <property type="component" value="Unassembled WGS sequence"/>
</dbReference>
<protein>
    <recommendedName>
        <fullName evidence="3">F-box domain-containing protein</fullName>
    </recommendedName>
</protein>
<evidence type="ECO:0000313" key="2">
    <source>
        <dbReference type="Proteomes" id="UP000703269"/>
    </source>
</evidence>
<name>A0A9P3GQE2_9APHY</name>
<dbReference type="OrthoDB" id="3222238at2759"/>
<proteinExistence type="predicted"/>
<gene>
    <name evidence="1" type="ORF">PsYK624_138560</name>
</gene>
<dbReference type="InterPro" id="IPR032675">
    <property type="entry name" value="LRR_dom_sf"/>
</dbReference>
<evidence type="ECO:0000313" key="1">
    <source>
        <dbReference type="EMBL" id="GJE97635.1"/>
    </source>
</evidence>
<dbReference type="EMBL" id="BPQB01000074">
    <property type="protein sequence ID" value="GJE97635.1"/>
    <property type="molecule type" value="Genomic_DNA"/>
</dbReference>
<keyword evidence="2" id="KW-1185">Reference proteome</keyword>
<dbReference type="PANTHER" id="PTHR38926:SF5">
    <property type="entry name" value="F-BOX AND LEUCINE-RICH REPEAT PROTEIN 6"/>
    <property type="match status" value="1"/>
</dbReference>
<evidence type="ECO:0008006" key="3">
    <source>
        <dbReference type="Google" id="ProtNLM"/>
    </source>
</evidence>
<organism evidence="1 2">
    <name type="scientific">Phanerochaete sordida</name>
    <dbReference type="NCBI Taxonomy" id="48140"/>
    <lineage>
        <taxon>Eukaryota</taxon>
        <taxon>Fungi</taxon>
        <taxon>Dikarya</taxon>
        <taxon>Basidiomycota</taxon>
        <taxon>Agaricomycotina</taxon>
        <taxon>Agaricomycetes</taxon>
        <taxon>Polyporales</taxon>
        <taxon>Phanerochaetaceae</taxon>
        <taxon>Phanerochaete</taxon>
    </lineage>
</organism>
<dbReference type="AlphaFoldDB" id="A0A9P3GQE2"/>
<dbReference type="SUPFAM" id="SSF52047">
    <property type="entry name" value="RNI-like"/>
    <property type="match status" value="1"/>
</dbReference>
<accession>A0A9P3GQE2</accession>
<comment type="caution">
    <text evidence="1">The sequence shown here is derived from an EMBL/GenBank/DDBJ whole genome shotgun (WGS) entry which is preliminary data.</text>
</comment>
<dbReference type="PANTHER" id="PTHR38926">
    <property type="entry name" value="F-BOX DOMAIN CONTAINING PROTEIN, EXPRESSED"/>
    <property type="match status" value="1"/>
</dbReference>
<sequence length="484" mass="54806">MHRALQITEILTMILRAIDPRYQRRVAAAMAATCRTFSETANDVVWEDLQSPRPLLRCLPDEVSSRSRTLEECARFLTHAARVRTLQLQEEDADDIQDHLATLLAIRSCGTTTLLPGLRDIVVESDFVSESDHIEPSETSNALYLYLFLSPTLRTAQLETWGIESLQLIHQVATFCPQLQYLGVNRFPERAGLVRCFNTLEDFSACEGSIDAAVLDEMAYLPSLRVFRVAIPDDFSHIERHWPQDRLFTALQSLYLNGPSDPRHVAKFLRSVNSKQLHTLSLYLSECQTDDVLKVLDAASKFTTLRSLEVQVHSHQTEFHSSFPPQAILKLHHLETLEFTLGGMPVTSHSAQVLGRACPKLRDLKVKHDRDHYWPLDVLESFAVHLPSLETLNTELNTELASTLDEPKARSQAPICLKLDGADLSEEHWKPTAAYIARVYPNATFKSGSLWADGPDEMLKRYNRGQLYWRYVGRAVAKARSDTS</sequence>
<dbReference type="Gene3D" id="3.80.10.10">
    <property type="entry name" value="Ribonuclease Inhibitor"/>
    <property type="match status" value="1"/>
</dbReference>